<dbReference type="AlphaFoldDB" id="A0A8S9LC27"/>
<organism evidence="2">
    <name type="scientific">Brassica cretica</name>
    <name type="common">Mustard</name>
    <dbReference type="NCBI Taxonomy" id="69181"/>
    <lineage>
        <taxon>Eukaryota</taxon>
        <taxon>Viridiplantae</taxon>
        <taxon>Streptophyta</taxon>
        <taxon>Embryophyta</taxon>
        <taxon>Tracheophyta</taxon>
        <taxon>Spermatophyta</taxon>
        <taxon>Magnoliopsida</taxon>
        <taxon>eudicotyledons</taxon>
        <taxon>Gunneridae</taxon>
        <taxon>Pentapetalae</taxon>
        <taxon>rosids</taxon>
        <taxon>malvids</taxon>
        <taxon>Brassicales</taxon>
        <taxon>Brassicaceae</taxon>
        <taxon>Brassiceae</taxon>
        <taxon>Brassica</taxon>
    </lineage>
</organism>
<dbReference type="EMBL" id="QGKY02000094">
    <property type="protein sequence ID" value="KAF2604994.1"/>
    <property type="molecule type" value="Genomic_DNA"/>
</dbReference>
<evidence type="ECO:0000256" key="1">
    <source>
        <dbReference type="SAM" id="MobiDB-lite"/>
    </source>
</evidence>
<feature type="compositionally biased region" description="Basic and acidic residues" evidence="1">
    <location>
        <begin position="97"/>
        <end position="116"/>
    </location>
</feature>
<feature type="compositionally biased region" description="Polar residues" evidence="1">
    <location>
        <begin position="84"/>
        <end position="94"/>
    </location>
</feature>
<name>A0A8S9LC27_BRACR</name>
<protein>
    <submittedName>
        <fullName evidence="2">Uncharacterized protein</fullName>
    </submittedName>
</protein>
<feature type="region of interest" description="Disordered" evidence="1">
    <location>
        <begin position="80"/>
        <end position="116"/>
    </location>
</feature>
<proteinExistence type="predicted"/>
<evidence type="ECO:0000313" key="2">
    <source>
        <dbReference type="EMBL" id="KAF2604994.1"/>
    </source>
</evidence>
<sequence>MDFNGKIDDVYTNMNTKFESFSTHVNKLEMQVIQTGEDVKRQEASIKGEGEEALKHHVSAIIDNDSWQVVKHEKLQEGDFEVESSMSFGSSHLCRSTPREEHRPRESSEHRPTCPV</sequence>
<comment type="caution">
    <text evidence="2">The sequence shown here is derived from an EMBL/GenBank/DDBJ whole genome shotgun (WGS) entry which is preliminary data.</text>
</comment>
<accession>A0A8S9LC27</accession>
<gene>
    <name evidence="2" type="ORF">F2Q70_00025774</name>
</gene>
<reference evidence="2" key="1">
    <citation type="submission" date="2019-12" db="EMBL/GenBank/DDBJ databases">
        <title>Genome sequencing and annotation of Brassica cretica.</title>
        <authorList>
            <person name="Studholme D.J."/>
            <person name="Sarris P.F."/>
        </authorList>
    </citation>
    <scope>NUCLEOTIDE SEQUENCE</scope>
    <source>
        <strain evidence="2">PFS-102/07</strain>
        <tissue evidence="2">Leaf</tissue>
    </source>
</reference>